<feature type="transmembrane region" description="Helical" evidence="12">
    <location>
        <begin position="154"/>
        <end position="175"/>
    </location>
</feature>
<evidence type="ECO:0000256" key="1">
    <source>
        <dbReference type="ARBA" id="ARBA00001970"/>
    </source>
</evidence>
<evidence type="ECO:0000313" key="14">
    <source>
        <dbReference type="EMBL" id="OTF72660.1"/>
    </source>
</evidence>
<keyword evidence="10 12" id="KW-0472">Membrane</keyword>
<feature type="compositionally biased region" description="Low complexity" evidence="11">
    <location>
        <begin position="343"/>
        <end position="355"/>
    </location>
</feature>
<evidence type="ECO:0000256" key="9">
    <source>
        <dbReference type="ARBA" id="ARBA00023004"/>
    </source>
</evidence>
<dbReference type="CDD" id="cd08554">
    <property type="entry name" value="Cyt_b561"/>
    <property type="match status" value="1"/>
</dbReference>
<evidence type="ECO:0000256" key="2">
    <source>
        <dbReference type="ARBA" id="ARBA00004141"/>
    </source>
</evidence>
<dbReference type="GO" id="GO:0016020">
    <property type="term" value="C:membrane"/>
    <property type="evidence" value="ECO:0007669"/>
    <property type="project" value="UniProtKB-SubCell"/>
</dbReference>
<protein>
    <recommendedName>
        <fullName evidence="13">Cytochrome b561 domain-containing protein</fullName>
    </recommendedName>
</protein>
<evidence type="ECO:0000256" key="10">
    <source>
        <dbReference type="ARBA" id="ARBA00023136"/>
    </source>
</evidence>
<keyword evidence="4" id="KW-0349">Heme</keyword>
<dbReference type="EMBL" id="MUJZ01055205">
    <property type="protein sequence ID" value="OTF72660.1"/>
    <property type="molecule type" value="Genomic_DNA"/>
</dbReference>
<proteinExistence type="predicted"/>
<dbReference type="GO" id="GO:0046872">
    <property type="term" value="F:metal ion binding"/>
    <property type="evidence" value="ECO:0007669"/>
    <property type="project" value="UniProtKB-KW"/>
</dbReference>
<evidence type="ECO:0000256" key="8">
    <source>
        <dbReference type="ARBA" id="ARBA00022989"/>
    </source>
</evidence>
<dbReference type="GO" id="GO:0016491">
    <property type="term" value="F:oxidoreductase activity"/>
    <property type="evidence" value="ECO:0007669"/>
    <property type="project" value="InterPro"/>
</dbReference>
<keyword evidence="5 12" id="KW-0812">Transmembrane</keyword>
<feature type="region of interest" description="Disordered" evidence="11">
    <location>
        <begin position="297"/>
        <end position="355"/>
    </location>
</feature>
<feature type="transmembrane region" description="Helical" evidence="12">
    <location>
        <begin position="196"/>
        <end position="219"/>
    </location>
</feature>
<comment type="cofactor">
    <cofactor evidence="1">
        <name>heme b</name>
        <dbReference type="ChEBI" id="CHEBI:60344"/>
    </cofactor>
</comment>
<organism evidence="14 15">
    <name type="scientific">Euroglyphus maynei</name>
    <name type="common">Mayne's house dust mite</name>
    <dbReference type="NCBI Taxonomy" id="6958"/>
    <lineage>
        <taxon>Eukaryota</taxon>
        <taxon>Metazoa</taxon>
        <taxon>Ecdysozoa</taxon>
        <taxon>Arthropoda</taxon>
        <taxon>Chelicerata</taxon>
        <taxon>Arachnida</taxon>
        <taxon>Acari</taxon>
        <taxon>Acariformes</taxon>
        <taxon>Sarcoptiformes</taxon>
        <taxon>Astigmata</taxon>
        <taxon>Psoroptidia</taxon>
        <taxon>Analgoidea</taxon>
        <taxon>Pyroglyphidae</taxon>
        <taxon>Pyroglyphinae</taxon>
        <taxon>Euroglyphus</taxon>
    </lineage>
</organism>
<evidence type="ECO:0000313" key="15">
    <source>
        <dbReference type="Proteomes" id="UP000194236"/>
    </source>
</evidence>
<gene>
    <name evidence="14" type="ORF">BLA29_003634</name>
</gene>
<dbReference type="PANTHER" id="PTHR10106">
    <property type="entry name" value="CYTOCHROME B561-RELATED"/>
    <property type="match status" value="1"/>
</dbReference>
<dbReference type="Gene3D" id="1.20.120.1770">
    <property type="match status" value="1"/>
</dbReference>
<evidence type="ECO:0000256" key="7">
    <source>
        <dbReference type="ARBA" id="ARBA00022982"/>
    </source>
</evidence>
<dbReference type="Pfam" id="PF03188">
    <property type="entry name" value="Cytochrom_B561"/>
    <property type="match status" value="1"/>
</dbReference>
<dbReference type="Proteomes" id="UP000194236">
    <property type="component" value="Unassembled WGS sequence"/>
</dbReference>
<evidence type="ECO:0000256" key="4">
    <source>
        <dbReference type="ARBA" id="ARBA00022617"/>
    </source>
</evidence>
<keyword evidence="15" id="KW-1185">Reference proteome</keyword>
<dbReference type="InterPro" id="IPR006593">
    <property type="entry name" value="Cyt_b561/ferric_Rdtase_TM"/>
</dbReference>
<comment type="subcellular location">
    <subcellularLocation>
        <location evidence="2">Membrane</location>
        <topology evidence="2">Multi-pass membrane protein</topology>
    </subcellularLocation>
</comment>
<feature type="compositionally biased region" description="Polar residues" evidence="11">
    <location>
        <begin position="304"/>
        <end position="323"/>
    </location>
</feature>
<evidence type="ECO:0000256" key="11">
    <source>
        <dbReference type="SAM" id="MobiDB-lite"/>
    </source>
</evidence>
<feature type="transmembrane region" description="Helical" evidence="12">
    <location>
        <begin position="122"/>
        <end position="142"/>
    </location>
</feature>
<feature type="transmembrane region" description="Helical" evidence="12">
    <location>
        <begin position="59"/>
        <end position="82"/>
    </location>
</feature>
<feature type="transmembrane region" description="Helical" evidence="12">
    <location>
        <begin position="94"/>
        <end position="110"/>
    </location>
</feature>
<dbReference type="SMART" id="SM00665">
    <property type="entry name" value="B561"/>
    <property type="match status" value="1"/>
</dbReference>
<keyword evidence="8 12" id="KW-1133">Transmembrane helix</keyword>
<evidence type="ECO:0000256" key="12">
    <source>
        <dbReference type="SAM" id="Phobius"/>
    </source>
</evidence>
<keyword evidence="3" id="KW-0813">Transport</keyword>
<evidence type="ECO:0000256" key="5">
    <source>
        <dbReference type="ARBA" id="ARBA00022692"/>
    </source>
</evidence>
<feature type="domain" description="Cytochrome b561" evidence="13">
    <location>
        <begin position="97"/>
        <end position="219"/>
    </location>
</feature>
<reference evidence="14 15" key="1">
    <citation type="submission" date="2017-03" db="EMBL/GenBank/DDBJ databases">
        <title>Genome Survey of Euroglyphus maynei.</title>
        <authorList>
            <person name="Arlian L.G."/>
            <person name="Morgan M.S."/>
            <person name="Rider S.D."/>
        </authorList>
    </citation>
    <scope>NUCLEOTIDE SEQUENCE [LARGE SCALE GENOMIC DNA]</scope>
    <source>
        <strain evidence="14">Arlian Lab</strain>
        <tissue evidence="14">Whole body</tissue>
    </source>
</reference>
<accession>A0A1Y3AVY4</accession>
<dbReference type="AlphaFoldDB" id="A0A1Y3AVY4"/>
<sequence>MESSTDNSEERVTVSREIHKNISGKPVMEKVKANIVTSTGSKLSENMAIEKESLIHNCIIYIISQILGMILLVLLGSLILQHFGGFPHEMFKHALNYHPMFMVVTLILVTSRRLTNICRLPLLAASLVLQSTGALAIVSWHFKKGEPHMQTMHSWFGVMTIISFLFYMAGNLYLYTRHEPKKDSERQKFLNRINKSILYVRMIGLGCLVMAMITSLLGLNQFEDVFTGKSADIEYSTSNPSSPRLLINIAAIFLIIYVGFMAYLTARQRYRSFESIEFEQQVQMAVDHAMQQMEASGAFKSKRSNLSTRSDQSLSPTKSANNRTNREQGRSPRISVPNTRKFSPSSSLSNRLRSS</sequence>
<dbReference type="PANTHER" id="PTHR10106:SF0">
    <property type="entry name" value="LD36721P"/>
    <property type="match status" value="1"/>
</dbReference>
<dbReference type="OrthoDB" id="432881at2759"/>
<evidence type="ECO:0000256" key="6">
    <source>
        <dbReference type="ARBA" id="ARBA00022723"/>
    </source>
</evidence>
<feature type="transmembrane region" description="Helical" evidence="12">
    <location>
        <begin position="245"/>
        <end position="266"/>
    </location>
</feature>
<keyword evidence="7" id="KW-0249">Electron transport</keyword>
<keyword evidence="6" id="KW-0479">Metal-binding</keyword>
<keyword evidence="9" id="KW-0408">Iron</keyword>
<evidence type="ECO:0000256" key="3">
    <source>
        <dbReference type="ARBA" id="ARBA00022448"/>
    </source>
</evidence>
<evidence type="ECO:0000259" key="13">
    <source>
        <dbReference type="SMART" id="SM00665"/>
    </source>
</evidence>
<comment type="caution">
    <text evidence="14">The sequence shown here is derived from an EMBL/GenBank/DDBJ whole genome shotgun (WGS) entry which is preliminary data.</text>
</comment>
<name>A0A1Y3AVY4_EURMA</name>
<dbReference type="InterPro" id="IPR043205">
    <property type="entry name" value="CYB561/CYBRD1-like"/>
</dbReference>